<keyword evidence="7" id="KW-1185">Reference proteome</keyword>
<evidence type="ECO:0000256" key="4">
    <source>
        <dbReference type="HAMAP-Rule" id="MF_01401"/>
    </source>
</evidence>
<feature type="domain" description="Peptide methionine sulphoxide reductase MsrA" evidence="5">
    <location>
        <begin position="82"/>
        <end position="232"/>
    </location>
</feature>
<dbReference type="EC" id="1.8.4.11" evidence="4"/>
<evidence type="ECO:0000256" key="3">
    <source>
        <dbReference type="ARBA" id="ARBA00048782"/>
    </source>
</evidence>
<dbReference type="PANTHER" id="PTHR43774">
    <property type="entry name" value="PEPTIDE METHIONINE SULFOXIDE REDUCTASE"/>
    <property type="match status" value="1"/>
</dbReference>
<sequence>MCGRHGEGHRGSFGAYRCNQIVASRWIWLLPPARPICPCMLKHLHLPLAIALAGCGQAAAERAVPIPRAMQDLPPSPGLQRAVLAGGCFWGMEAVFERVKGVRDVTAGYAGGTANTANYSEVSTERTRHAEAVRVTYDPRMVSYATLLRVYFSVAHDPTQVNGQAPDVGPSYRSAIFPQTPQQATVARTYVAQIERASVFPRPIATKIESGRFYPAEDYHQNFFNRNPAHPYIVRWDKPKVAAFKKGFPALAR</sequence>
<dbReference type="NCBIfam" id="TIGR00401">
    <property type="entry name" value="msrA"/>
    <property type="match status" value="1"/>
</dbReference>
<dbReference type="GO" id="GO:0008113">
    <property type="term" value="F:peptide-methionine (S)-S-oxide reductase activity"/>
    <property type="evidence" value="ECO:0007669"/>
    <property type="project" value="UniProtKB-UniRule"/>
</dbReference>
<dbReference type="Gene3D" id="3.30.1060.10">
    <property type="entry name" value="Peptide methionine sulphoxide reductase MsrA"/>
    <property type="match status" value="1"/>
</dbReference>
<comment type="catalytic activity">
    <reaction evidence="3 4">
        <text>[thioredoxin]-disulfide + L-methionine + H2O = L-methionine (S)-S-oxide + [thioredoxin]-dithiol</text>
        <dbReference type="Rhea" id="RHEA:19993"/>
        <dbReference type="Rhea" id="RHEA-COMP:10698"/>
        <dbReference type="Rhea" id="RHEA-COMP:10700"/>
        <dbReference type="ChEBI" id="CHEBI:15377"/>
        <dbReference type="ChEBI" id="CHEBI:29950"/>
        <dbReference type="ChEBI" id="CHEBI:50058"/>
        <dbReference type="ChEBI" id="CHEBI:57844"/>
        <dbReference type="ChEBI" id="CHEBI:58772"/>
        <dbReference type="EC" id="1.8.4.11"/>
    </reaction>
</comment>
<dbReference type="EMBL" id="NBBJ01000008">
    <property type="protein sequence ID" value="OWK27867.1"/>
    <property type="molecule type" value="Genomic_DNA"/>
</dbReference>
<dbReference type="GO" id="GO:0033744">
    <property type="term" value="F:L-methionine:thioredoxin-disulfide S-oxidoreductase activity"/>
    <property type="evidence" value="ECO:0007669"/>
    <property type="project" value="RHEA"/>
</dbReference>
<dbReference type="PANTHER" id="PTHR43774:SF1">
    <property type="entry name" value="PEPTIDE METHIONINE SULFOXIDE REDUCTASE MSRA 2"/>
    <property type="match status" value="1"/>
</dbReference>
<comment type="caution">
    <text evidence="6">The sequence shown here is derived from an EMBL/GenBank/DDBJ whole genome shotgun (WGS) entry which is preliminary data.</text>
</comment>
<dbReference type="InterPro" id="IPR036509">
    <property type="entry name" value="Met_Sox_Rdtase_MsrA_sf"/>
</dbReference>
<gene>
    <name evidence="6" type="primary">msrA2</name>
    <name evidence="4" type="synonym">msrA</name>
    <name evidence="6" type="ORF">SPMU_33000</name>
</gene>
<reference evidence="6 7" key="1">
    <citation type="submission" date="2017-03" db="EMBL/GenBank/DDBJ databases">
        <title>Genome sequence of Sphingomonas mucosissima DSM 17494.</title>
        <authorList>
            <person name="Poehlein A."/>
            <person name="Wuebbeler J.H."/>
            <person name="Steinbuechel A."/>
            <person name="Daniel R."/>
        </authorList>
    </citation>
    <scope>NUCLEOTIDE SEQUENCE [LARGE SCALE GENOMIC DNA]</scope>
    <source>
        <strain evidence="6 7">DSM 17494</strain>
    </source>
</reference>
<proteinExistence type="inferred from homology"/>
<dbReference type="HAMAP" id="MF_01401">
    <property type="entry name" value="MsrA"/>
    <property type="match status" value="1"/>
</dbReference>
<comment type="function">
    <text evidence="4">Has an important function as a repair enzyme for proteins that have been inactivated by oxidation. Catalyzes the reversible oxidation-reduction of methionine sulfoxide in proteins to methionine.</text>
</comment>
<name>A0A245ZDQ5_9SPHN</name>
<comment type="similarity">
    <text evidence="4">Belongs to the MsrA Met sulfoxide reductase family.</text>
</comment>
<evidence type="ECO:0000259" key="5">
    <source>
        <dbReference type="Pfam" id="PF01625"/>
    </source>
</evidence>
<dbReference type="Proteomes" id="UP000197783">
    <property type="component" value="Unassembled WGS sequence"/>
</dbReference>
<evidence type="ECO:0000256" key="2">
    <source>
        <dbReference type="ARBA" id="ARBA00047806"/>
    </source>
</evidence>
<comment type="catalytic activity">
    <reaction evidence="2 4">
        <text>L-methionyl-[protein] + [thioredoxin]-disulfide + H2O = L-methionyl-(S)-S-oxide-[protein] + [thioredoxin]-dithiol</text>
        <dbReference type="Rhea" id="RHEA:14217"/>
        <dbReference type="Rhea" id="RHEA-COMP:10698"/>
        <dbReference type="Rhea" id="RHEA-COMP:10700"/>
        <dbReference type="Rhea" id="RHEA-COMP:12313"/>
        <dbReference type="Rhea" id="RHEA-COMP:12315"/>
        <dbReference type="ChEBI" id="CHEBI:15377"/>
        <dbReference type="ChEBI" id="CHEBI:16044"/>
        <dbReference type="ChEBI" id="CHEBI:29950"/>
        <dbReference type="ChEBI" id="CHEBI:44120"/>
        <dbReference type="ChEBI" id="CHEBI:50058"/>
        <dbReference type="EC" id="1.8.4.11"/>
    </reaction>
</comment>
<feature type="active site" evidence="4">
    <location>
        <position position="88"/>
    </location>
</feature>
<dbReference type="SUPFAM" id="SSF55068">
    <property type="entry name" value="Peptide methionine sulfoxide reductase"/>
    <property type="match status" value="1"/>
</dbReference>
<evidence type="ECO:0000313" key="7">
    <source>
        <dbReference type="Proteomes" id="UP000197783"/>
    </source>
</evidence>
<dbReference type="InterPro" id="IPR002569">
    <property type="entry name" value="Met_Sox_Rdtase_MsrA_dom"/>
</dbReference>
<evidence type="ECO:0000313" key="6">
    <source>
        <dbReference type="EMBL" id="OWK27867.1"/>
    </source>
</evidence>
<accession>A0A245ZDQ5</accession>
<evidence type="ECO:0000256" key="1">
    <source>
        <dbReference type="ARBA" id="ARBA00023002"/>
    </source>
</evidence>
<protein>
    <recommendedName>
        <fullName evidence="4">Peptide methionine sulfoxide reductase MsrA</fullName>
        <shortName evidence="4">Protein-methionine-S-oxide reductase</shortName>
        <ecNumber evidence="4">1.8.4.11</ecNumber>
    </recommendedName>
    <alternativeName>
        <fullName evidence="4">Peptide-methionine (S)-S-oxide reductase</fullName>
        <shortName evidence="4">Peptide Met(O) reductase</shortName>
    </alternativeName>
</protein>
<keyword evidence="1 4" id="KW-0560">Oxidoreductase</keyword>
<organism evidence="6 7">
    <name type="scientific">Sphingomonas mucosissima</name>
    <dbReference type="NCBI Taxonomy" id="370959"/>
    <lineage>
        <taxon>Bacteria</taxon>
        <taxon>Pseudomonadati</taxon>
        <taxon>Pseudomonadota</taxon>
        <taxon>Alphaproteobacteria</taxon>
        <taxon>Sphingomonadales</taxon>
        <taxon>Sphingomonadaceae</taxon>
        <taxon>Sphingomonas</taxon>
    </lineage>
</organism>
<dbReference type="Pfam" id="PF01625">
    <property type="entry name" value="PMSR"/>
    <property type="match status" value="1"/>
</dbReference>
<dbReference type="AlphaFoldDB" id="A0A245ZDQ5"/>